<accession>A0A2T5PDG6</accession>
<comment type="caution">
    <text evidence="1">The sequence shown here is derived from an EMBL/GenBank/DDBJ whole genome shotgun (WGS) entry which is preliminary data.</text>
</comment>
<gene>
    <name evidence="1" type="ORF">DBO85_03655</name>
</gene>
<dbReference type="Proteomes" id="UP000244064">
    <property type="component" value="Unassembled WGS sequence"/>
</dbReference>
<organism evidence="1 2">
    <name type="scientific">Pseudomonas mangrovi</name>
    <dbReference type="NCBI Taxonomy" id="2161748"/>
    <lineage>
        <taxon>Bacteria</taxon>
        <taxon>Pseudomonadati</taxon>
        <taxon>Pseudomonadota</taxon>
        <taxon>Gammaproteobacteria</taxon>
        <taxon>Pseudomonadales</taxon>
        <taxon>Pseudomonadaceae</taxon>
        <taxon>Pseudomonas</taxon>
    </lineage>
</organism>
<evidence type="ECO:0000313" key="2">
    <source>
        <dbReference type="Proteomes" id="UP000244064"/>
    </source>
</evidence>
<dbReference type="AlphaFoldDB" id="A0A2T5PDG6"/>
<protein>
    <submittedName>
        <fullName evidence="1">Uncharacterized protein</fullName>
    </submittedName>
</protein>
<sequence length="309" mass="33566">MPSSPDYFFLDGIPLGAGDIALAAQYNAYADVEASRLLLWLQGQWTYVDFDEDVIRSLAYDAASATLYMLGKNGSVYRLGGAGAGIGFTHASIAGTLAEEAVVDPEERGELLRIRVLDGRVLVCGLGGQLLERRGGSWQSLGFETPIAESPDFEDVSLDEQGWPLAVGWAGAAYRFTPQGPQRLDLPSNLIFSTLVADGPGRHLLCGNQGVAFEIIGNIFRDCSVEEPQGNLWSIVRHAGLIYACEPGRLLVRKGDVWETESVSQSIAGPSFHRLLSTGTELWSFGADHVFVKREEGQWQQFAVIGNEI</sequence>
<dbReference type="SUPFAM" id="SSF63829">
    <property type="entry name" value="Calcium-dependent phosphotriesterase"/>
    <property type="match status" value="1"/>
</dbReference>
<dbReference type="EMBL" id="QASN01000006">
    <property type="protein sequence ID" value="PTU75779.1"/>
    <property type="molecule type" value="Genomic_DNA"/>
</dbReference>
<dbReference type="RefSeq" id="WP_108105343.1">
    <property type="nucleotide sequence ID" value="NZ_QASN01000006.1"/>
</dbReference>
<proteinExistence type="predicted"/>
<evidence type="ECO:0000313" key="1">
    <source>
        <dbReference type="EMBL" id="PTU75779.1"/>
    </source>
</evidence>
<dbReference type="OrthoDB" id="6829668at2"/>
<name>A0A2T5PDG6_9PSED</name>
<keyword evidence="2" id="KW-1185">Reference proteome</keyword>
<reference evidence="1 2" key="1">
    <citation type="submission" date="2018-04" db="EMBL/GenBank/DDBJ databases">
        <title>Pseudomonas sp. nov., isolated from mangrove soil.</title>
        <authorList>
            <person name="Chen C."/>
        </authorList>
    </citation>
    <scope>NUCLEOTIDE SEQUENCE [LARGE SCALE GENOMIC DNA]</scope>
    <source>
        <strain evidence="1 2">TC-11</strain>
    </source>
</reference>